<evidence type="ECO:0000313" key="3">
    <source>
        <dbReference type="Proteomes" id="UP000002007"/>
    </source>
</evidence>
<protein>
    <submittedName>
        <fullName evidence="2">NADPH-dependent oxidoreductase</fullName>
    </submittedName>
</protein>
<keyword evidence="3" id="KW-1185">Reference proteome</keyword>
<keyword evidence="1" id="KW-0560">Oxidoreductase</keyword>
<dbReference type="Proteomes" id="UP000002007">
    <property type="component" value="Chromosome"/>
</dbReference>
<proteinExistence type="predicted"/>
<dbReference type="SUPFAM" id="SSF51430">
    <property type="entry name" value="NAD(P)-linked oxidoreductase"/>
    <property type="match status" value="1"/>
</dbReference>
<dbReference type="STRING" id="288705.RSal33209_1128"/>
<dbReference type="InterPro" id="IPR036812">
    <property type="entry name" value="NAD(P)_OxRdtase_dom_sf"/>
</dbReference>
<dbReference type="Gene3D" id="3.20.20.100">
    <property type="entry name" value="NADP-dependent oxidoreductase domain"/>
    <property type="match status" value="1"/>
</dbReference>
<dbReference type="EMBL" id="CP000910">
    <property type="protein sequence ID" value="ABY22866.1"/>
    <property type="molecule type" value="Genomic_DNA"/>
</dbReference>
<dbReference type="PANTHER" id="PTHR43625">
    <property type="entry name" value="AFLATOXIN B1 ALDEHYDE REDUCTASE"/>
    <property type="match status" value="1"/>
</dbReference>
<accession>A9WP91</accession>
<dbReference type="GO" id="GO:0016491">
    <property type="term" value="F:oxidoreductase activity"/>
    <property type="evidence" value="ECO:0007669"/>
    <property type="project" value="UniProtKB-KW"/>
</dbReference>
<evidence type="ECO:0000256" key="1">
    <source>
        <dbReference type="ARBA" id="ARBA00023002"/>
    </source>
</evidence>
<dbReference type="InterPro" id="IPR050791">
    <property type="entry name" value="Aldo-Keto_reductase"/>
</dbReference>
<dbReference type="HOGENOM" id="CLU_2357705_0_0_11"/>
<evidence type="ECO:0000313" key="2">
    <source>
        <dbReference type="EMBL" id="ABY22866.1"/>
    </source>
</evidence>
<dbReference type="AlphaFoldDB" id="A9WP91"/>
<dbReference type="GO" id="GO:0005737">
    <property type="term" value="C:cytoplasm"/>
    <property type="evidence" value="ECO:0007669"/>
    <property type="project" value="TreeGrafter"/>
</dbReference>
<organism evidence="2 3">
    <name type="scientific">Renibacterium salmoninarum (strain ATCC 33209 / DSM 20767 / JCM 11484 / NBRC 15589 / NCIMB 2235)</name>
    <dbReference type="NCBI Taxonomy" id="288705"/>
    <lineage>
        <taxon>Bacteria</taxon>
        <taxon>Bacillati</taxon>
        <taxon>Actinomycetota</taxon>
        <taxon>Actinomycetes</taxon>
        <taxon>Micrococcales</taxon>
        <taxon>Micrococcaceae</taxon>
        <taxon>Renibacterium</taxon>
    </lineage>
</organism>
<sequence length="96" mass="10384">MKKIALGSQGLEVSRLGLGCMGMSAFYTGAGKDDAGATKTIHRAFDLGVTFLIPPRSTVRTPTKSWWVRRWRTGAIRWSSPQSSAILIMQLAACVG</sequence>
<name>A9WP91_RENSM</name>
<reference evidence="3" key="1">
    <citation type="journal article" date="2008" name="J. Bacteriol.">
        <title>Genome sequence of the fish pathogen Renibacterium salmoninarum suggests reductive evolution away from an environmental Arthrobacter ancestor.</title>
        <authorList>
            <person name="Wiens G.D."/>
            <person name="Rockey D.D."/>
            <person name="Wu Z."/>
            <person name="Chang J."/>
            <person name="Levy R."/>
            <person name="Crane S."/>
            <person name="Chen D.S."/>
            <person name="Capri G.R."/>
            <person name="Burnett J.R."/>
            <person name="Sudheesh P.S."/>
            <person name="Schipma M.J."/>
            <person name="Burd H."/>
            <person name="Bhattacharyya A."/>
            <person name="Rhodes L.D."/>
            <person name="Kaul R."/>
            <person name="Strom M.S."/>
        </authorList>
    </citation>
    <scope>NUCLEOTIDE SEQUENCE [LARGE SCALE GENOMIC DNA]</scope>
    <source>
        <strain evidence="3">ATCC 33209 / DSM 20767 / JCM 11484 / NBRC 15589 / NCIMB 2235</strain>
    </source>
</reference>
<gene>
    <name evidence="2" type="ordered locus">RSal33209_1128</name>
</gene>
<dbReference type="PANTHER" id="PTHR43625:SF40">
    <property type="entry name" value="ALDO-KETO REDUCTASE YAKC [NADP(+)]"/>
    <property type="match status" value="1"/>
</dbReference>
<dbReference type="eggNOG" id="COG0667">
    <property type="taxonomic scope" value="Bacteria"/>
</dbReference>
<dbReference type="KEGG" id="rsa:RSal33209_1128"/>